<reference evidence="2 3" key="1">
    <citation type="submission" date="2018-01" db="EMBL/GenBank/DDBJ databases">
        <authorList>
            <person name="Paulsen S."/>
            <person name="Gram L.K."/>
        </authorList>
    </citation>
    <scope>NUCLEOTIDE SEQUENCE [LARGE SCALE GENOMIC DNA]</scope>
    <source>
        <strain evidence="2 3">S3790</strain>
    </source>
</reference>
<accession>A0A5S3UXT7</accession>
<dbReference type="PANTHER" id="PTHR46889">
    <property type="entry name" value="TRANSPOSASE INSF FOR INSERTION SEQUENCE IS3B-RELATED"/>
    <property type="match status" value="1"/>
</dbReference>
<organism evidence="2 3">
    <name type="scientific">Pseudoalteromonas aurantia</name>
    <dbReference type="NCBI Taxonomy" id="43654"/>
    <lineage>
        <taxon>Bacteria</taxon>
        <taxon>Pseudomonadati</taxon>
        <taxon>Pseudomonadota</taxon>
        <taxon>Gammaproteobacteria</taxon>
        <taxon>Alteromonadales</taxon>
        <taxon>Pseudoalteromonadaceae</taxon>
        <taxon>Pseudoalteromonas</taxon>
    </lineage>
</organism>
<dbReference type="InterPro" id="IPR012337">
    <property type="entry name" value="RNaseH-like_sf"/>
</dbReference>
<dbReference type="AlphaFoldDB" id="A0A5S3UXT7"/>
<evidence type="ECO:0000259" key="1">
    <source>
        <dbReference type="Pfam" id="PF13683"/>
    </source>
</evidence>
<dbReference type="Proteomes" id="UP000307217">
    <property type="component" value="Unassembled WGS sequence"/>
</dbReference>
<gene>
    <name evidence="2" type="ORF">CWC19_20265</name>
</gene>
<evidence type="ECO:0000313" key="3">
    <source>
        <dbReference type="Proteomes" id="UP000307217"/>
    </source>
</evidence>
<dbReference type="EMBL" id="PNBX01000136">
    <property type="protein sequence ID" value="TMO62500.1"/>
    <property type="molecule type" value="Genomic_DNA"/>
</dbReference>
<comment type="caution">
    <text evidence="2">The sequence shown here is derived from an EMBL/GenBank/DDBJ whole genome shotgun (WGS) entry which is preliminary data.</text>
</comment>
<dbReference type="SUPFAM" id="SSF53098">
    <property type="entry name" value="Ribonuclease H-like"/>
    <property type="match status" value="1"/>
</dbReference>
<dbReference type="PANTHER" id="PTHR46889:SF4">
    <property type="entry name" value="TRANSPOSASE INSO FOR INSERTION SEQUENCE ELEMENT IS911B-RELATED"/>
    <property type="match status" value="1"/>
</dbReference>
<protein>
    <recommendedName>
        <fullName evidence="1">Integrase catalytic domain-containing protein</fullName>
    </recommendedName>
</protein>
<dbReference type="InterPro" id="IPR001584">
    <property type="entry name" value="Integrase_cat-core"/>
</dbReference>
<name>A0A5S3UXT7_9GAMM</name>
<feature type="domain" description="Integrase catalytic" evidence="1">
    <location>
        <begin position="1"/>
        <end position="62"/>
    </location>
</feature>
<proteinExistence type="predicted"/>
<dbReference type="OrthoDB" id="9810995at2"/>
<dbReference type="GO" id="GO:0015074">
    <property type="term" value="P:DNA integration"/>
    <property type="evidence" value="ECO:0007669"/>
    <property type="project" value="InterPro"/>
</dbReference>
<evidence type="ECO:0000313" key="2">
    <source>
        <dbReference type="EMBL" id="TMO62500.1"/>
    </source>
</evidence>
<reference evidence="3" key="2">
    <citation type="submission" date="2019-06" db="EMBL/GenBank/DDBJ databases">
        <title>Co-occurence of chitin degradation, pigmentation and bioactivity in marine Pseudoalteromonas.</title>
        <authorList>
            <person name="Sonnenschein E.C."/>
            <person name="Bech P.K."/>
        </authorList>
    </citation>
    <scope>NUCLEOTIDE SEQUENCE [LARGE SCALE GENOMIC DNA]</scope>
    <source>
        <strain evidence="3">S3790</strain>
    </source>
</reference>
<dbReference type="InterPro" id="IPR050900">
    <property type="entry name" value="Transposase_IS3/IS150/IS904"/>
</dbReference>
<dbReference type="Pfam" id="PF13683">
    <property type="entry name" value="rve_3"/>
    <property type="match status" value="1"/>
</dbReference>
<sequence>MSRRGNGRNNAVAERFSQLLTRERVMRKIYATRDHARSNTFAYIEVFYNIRRKHGEANNLPPMAYEKLEEFK</sequence>